<protein>
    <submittedName>
        <fullName evidence="1">Uncharacterized protein</fullName>
    </submittedName>
</protein>
<dbReference type="EMBL" id="MU266626">
    <property type="protein sequence ID" value="KAH7919837.1"/>
    <property type="molecule type" value="Genomic_DNA"/>
</dbReference>
<name>A0ACB8B2F4_9AGAM</name>
<dbReference type="Proteomes" id="UP000790709">
    <property type="component" value="Unassembled WGS sequence"/>
</dbReference>
<sequence length="304" mass="32666">MSPSTTAAVAFVLPITRASPRYSRDSCSLTDAFSNITLSITHGTLISRFLNSLFRDPDTEDSVSLFQSLCALLTPHSCVYINDLSIALALRTSSPAAVLAWRSLSAASPFQKKAAFAVTFYLRTHLPFSSIDLAQLLTYFTRTFPPSANIRGVALHGLSYSLRPDGVCGILLCGKPLQYAYNSAIESAKRDPSKYSISGWPVSTWPPTASHMRHPYSTTSRLFSEDSFGPPDSLIAPCPPAHGPPAIADNVSLASTCSSMPSLETVTLESHCDSNPSVMSPLTADAPIVYNYISEYVLKGASDA</sequence>
<evidence type="ECO:0000313" key="1">
    <source>
        <dbReference type="EMBL" id="KAH7919837.1"/>
    </source>
</evidence>
<comment type="caution">
    <text evidence="1">The sequence shown here is derived from an EMBL/GenBank/DDBJ whole genome shotgun (WGS) entry which is preliminary data.</text>
</comment>
<accession>A0ACB8B2F4</accession>
<reference evidence="1" key="1">
    <citation type="journal article" date="2021" name="New Phytol.">
        <title>Evolutionary innovations through gain and loss of genes in the ectomycorrhizal Boletales.</title>
        <authorList>
            <person name="Wu G."/>
            <person name="Miyauchi S."/>
            <person name="Morin E."/>
            <person name="Kuo A."/>
            <person name="Drula E."/>
            <person name="Varga T."/>
            <person name="Kohler A."/>
            <person name="Feng B."/>
            <person name="Cao Y."/>
            <person name="Lipzen A."/>
            <person name="Daum C."/>
            <person name="Hundley H."/>
            <person name="Pangilinan J."/>
            <person name="Johnson J."/>
            <person name="Barry K."/>
            <person name="LaButti K."/>
            <person name="Ng V."/>
            <person name="Ahrendt S."/>
            <person name="Min B."/>
            <person name="Choi I.G."/>
            <person name="Park H."/>
            <person name="Plett J.M."/>
            <person name="Magnuson J."/>
            <person name="Spatafora J.W."/>
            <person name="Nagy L.G."/>
            <person name="Henrissat B."/>
            <person name="Grigoriev I.V."/>
            <person name="Yang Z.L."/>
            <person name="Xu J."/>
            <person name="Martin F.M."/>
        </authorList>
    </citation>
    <scope>NUCLEOTIDE SEQUENCE</scope>
    <source>
        <strain evidence="1">KUC20120723A-06</strain>
    </source>
</reference>
<proteinExistence type="predicted"/>
<organism evidence="1 2">
    <name type="scientific">Leucogyrophana mollusca</name>
    <dbReference type="NCBI Taxonomy" id="85980"/>
    <lineage>
        <taxon>Eukaryota</taxon>
        <taxon>Fungi</taxon>
        <taxon>Dikarya</taxon>
        <taxon>Basidiomycota</taxon>
        <taxon>Agaricomycotina</taxon>
        <taxon>Agaricomycetes</taxon>
        <taxon>Agaricomycetidae</taxon>
        <taxon>Boletales</taxon>
        <taxon>Boletales incertae sedis</taxon>
        <taxon>Leucogyrophana</taxon>
    </lineage>
</organism>
<keyword evidence="2" id="KW-1185">Reference proteome</keyword>
<gene>
    <name evidence="1" type="ORF">BV22DRAFT_1133557</name>
</gene>
<evidence type="ECO:0000313" key="2">
    <source>
        <dbReference type="Proteomes" id="UP000790709"/>
    </source>
</evidence>